<reference evidence="1" key="1">
    <citation type="submission" date="2021-02" db="EMBL/GenBank/DDBJ databases">
        <authorList>
            <person name="Nowell W R."/>
        </authorList>
    </citation>
    <scope>NUCLEOTIDE SEQUENCE</scope>
</reference>
<name>A0A814KTT7_9BILA</name>
<dbReference type="EMBL" id="CAJNOO010000894">
    <property type="protein sequence ID" value="CAF1056782.1"/>
    <property type="molecule type" value="Genomic_DNA"/>
</dbReference>
<dbReference type="Proteomes" id="UP000663882">
    <property type="component" value="Unassembled WGS sequence"/>
</dbReference>
<dbReference type="AlphaFoldDB" id="A0A814KTT7"/>
<organism evidence="1 5">
    <name type="scientific">Rotaria sordida</name>
    <dbReference type="NCBI Taxonomy" id="392033"/>
    <lineage>
        <taxon>Eukaryota</taxon>
        <taxon>Metazoa</taxon>
        <taxon>Spiralia</taxon>
        <taxon>Gnathifera</taxon>
        <taxon>Rotifera</taxon>
        <taxon>Eurotatoria</taxon>
        <taxon>Bdelloidea</taxon>
        <taxon>Philodinida</taxon>
        <taxon>Philodinidae</taxon>
        <taxon>Rotaria</taxon>
    </lineage>
</organism>
<dbReference type="Proteomes" id="UP000663823">
    <property type="component" value="Unassembled WGS sequence"/>
</dbReference>
<proteinExistence type="predicted"/>
<gene>
    <name evidence="3" type="ORF">FNK824_LOCUS5306</name>
    <name evidence="4" type="ORF">OTI717_LOCUS22254</name>
    <name evidence="1" type="ORF">RFH988_LOCUS17035</name>
    <name evidence="2" type="ORF">SEV965_LOCUS14611</name>
</gene>
<evidence type="ECO:0000313" key="5">
    <source>
        <dbReference type="Proteomes" id="UP000663882"/>
    </source>
</evidence>
<dbReference type="EMBL" id="CAJNOU010000734">
    <property type="protein sequence ID" value="CAF1076154.1"/>
    <property type="molecule type" value="Genomic_DNA"/>
</dbReference>
<dbReference type="OrthoDB" id="10371789at2759"/>
<evidence type="ECO:0000313" key="1">
    <source>
        <dbReference type="EMBL" id="CAF1056782.1"/>
    </source>
</evidence>
<protein>
    <submittedName>
        <fullName evidence="1">Uncharacterized protein</fullName>
    </submittedName>
</protein>
<evidence type="ECO:0000313" key="4">
    <source>
        <dbReference type="EMBL" id="CAF3871506.1"/>
    </source>
</evidence>
<dbReference type="EMBL" id="CAJOBE010000418">
    <property type="protein sequence ID" value="CAF3638398.1"/>
    <property type="molecule type" value="Genomic_DNA"/>
</dbReference>
<evidence type="ECO:0000313" key="2">
    <source>
        <dbReference type="EMBL" id="CAF1076154.1"/>
    </source>
</evidence>
<dbReference type="Proteomes" id="UP000663889">
    <property type="component" value="Unassembled WGS sequence"/>
</dbReference>
<comment type="caution">
    <text evidence="1">The sequence shown here is derived from an EMBL/GenBank/DDBJ whole genome shotgun (WGS) entry which is preliminary data.</text>
</comment>
<evidence type="ECO:0000313" key="3">
    <source>
        <dbReference type="EMBL" id="CAF3638398.1"/>
    </source>
</evidence>
<dbReference type="EMBL" id="CAJOAX010003758">
    <property type="protein sequence ID" value="CAF3871506.1"/>
    <property type="molecule type" value="Genomic_DNA"/>
</dbReference>
<sequence length="429" mass="48606">MTKRKTRTTNTNDDDIDLCGTGLSSSKRERSKKTCVNKLLFEQKTVVNNPDVDEPTFTTLTPVPLDQHTNINDQENTPPPLIIDVVKQTCPSQSIMSDHFLRSESIGKHLPCHTTNAIHTTSNYLANNSTRFISYENRSVNIDQSNKERPPEGNRTPIVDRLTEGQYSSNIRSQSSAPGIVVSVDRRGQNSNEDFNHNYRTSTPIRPSRRDQINISLHNDNNDSFSIDSIPKETYDILSRFPEFRRLVKAYYQEKKTSDTWSKDYARLKKNYDQLEANSFPRPPAPVLNFLVDLVTQIQHSGGRGDARSDEQLARDLGESPVFLMGLKDVTPQQTALNLFNHFYPGYEVKVNLVSINNLEVEKPGLLENILTFAQRASPGANYKIQELRDCLSNSIRGARHHWRKLQRSVAYAAANPEDISGDLMGLQD</sequence>
<dbReference type="Proteomes" id="UP000663874">
    <property type="component" value="Unassembled WGS sequence"/>
</dbReference>
<accession>A0A814KTT7</accession>